<gene>
    <name evidence="1" type="ORF">LARSCL_LOCUS2662</name>
</gene>
<dbReference type="EMBL" id="CAXIEN010000018">
    <property type="protein sequence ID" value="CAL1265657.1"/>
    <property type="molecule type" value="Genomic_DNA"/>
</dbReference>
<dbReference type="AlphaFoldDB" id="A0AAV1Z2E4"/>
<organism evidence="1 2">
    <name type="scientific">Larinioides sclopetarius</name>
    <dbReference type="NCBI Taxonomy" id="280406"/>
    <lineage>
        <taxon>Eukaryota</taxon>
        <taxon>Metazoa</taxon>
        <taxon>Ecdysozoa</taxon>
        <taxon>Arthropoda</taxon>
        <taxon>Chelicerata</taxon>
        <taxon>Arachnida</taxon>
        <taxon>Araneae</taxon>
        <taxon>Araneomorphae</taxon>
        <taxon>Entelegynae</taxon>
        <taxon>Araneoidea</taxon>
        <taxon>Araneidae</taxon>
        <taxon>Larinioides</taxon>
    </lineage>
</organism>
<reference evidence="1 2" key="1">
    <citation type="submission" date="2024-04" db="EMBL/GenBank/DDBJ databases">
        <authorList>
            <person name="Rising A."/>
            <person name="Reimegard J."/>
            <person name="Sonavane S."/>
            <person name="Akerstrom W."/>
            <person name="Nylinder S."/>
            <person name="Hedman E."/>
            <person name="Kallberg Y."/>
        </authorList>
    </citation>
    <scope>NUCLEOTIDE SEQUENCE [LARGE SCALE GENOMIC DNA]</scope>
</reference>
<accession>A0AAV1Z2E4</accession>
<proteinExistence type="predicted"/>
<keyword evidence="2" id="KW-1185">Reference proteome</keyword>
<comment type="caution">
    <text evidence="1">The sequence shown here is derived from an EMBL/GenBank/DDBJ whole genome shotgun (WGS) entry which is preliminary data.</text>
</comment>
<dbReference type="Proteomes" id="UP001497382">
    <property type="component" value="Unassembled WGS sequence"/>
</dbReference>
<protein>
    <recommendedName>
        <fullName evidence="3">LSM domain-containing protein</fullName>
    </recommendedName>
</protein>
<evidence type="ECO:0000313" key="2">
    <source>
        <dbReference type="Proteomes" id="UP001497382"/>
    </source>
</evidence>
<evidence type="ECO:0000313" key="1">
    <source>
        <dbReference type="EMBL" id="CAL1265657.1"/>
    </source>
</evidence>
<name>A0AAV1Z2E4_9ARAC</name>
<evidence type="ECO:0008006" key="3">
    <source>
        <dbReference type="Google" id="ProtNLM"/>
    </source>
</evidence>
<sequence length="43" mass="4978">MVACDDNVRQVGRILFVRQNIAIYVLKMENDLEEDHSPNGWMG</sequence>